<accession>A0A1C7MN17</accession>
<name>A0A1C7MN17_GRIFR</name>
<reference evidence="1 2" key="1">
    <citation type="submission" date="2016-03" db="EMBL/GenBank/DDBJ databases">
        <title>Whole genome sequencing of Grifola frondosa 9006-11.</title>
        <authorList>
            <person name="Min B."/>
            <person name="Park H."/>
            <person name="Kim J.-G."/>
            <person name="Cho H."/>
            <person name="Oh Y.-L."/>
            <person name="Kong W.-S."/>
            <person name="Choi I.-G."/>
        </authorList>
    </citation>
    <scope>NUCLEOTIDE SEQUENCE [LARGE SCALE GENOMIC DNA]</scope>
    <source>
        <strain evidence="1 2">9006-11</strain>
    </source>
</reference>
<evidence type="ECO:0008006" key="3">
    <source>
        <dbReference type="Google" id="ProtNLM"/>
    </source>
</evidence>
<keyword evidence="2" id="KW-1185">Reference proteome</keyword>
<proteinExistence type="predicted"/>
<dbReference type="EMBL" id="LUGG01000003">
    <property type="protein sequence ID" value="OBZ76394.1"/>
    <property type="molecule type" value="Genomic_DNA"/>
</dbReference>
<evidence type="ECO:0000313" key="2">
    <source>
        <dbReference type="Proteomes" id="UP000092993"/>
    </source>
</evidence>
<evidence type="ECO:0000313" key="1">
    <source>
        <dbReference type="EMBL" id="OBZ76394.1"/>
    </source>
</evidence>
<dbReference type="Gene3D" id="1.10.510.10">
    <property type="entry name" value="Transferase(Phosphotransferase) domain 1"/>
    <property type="match status" value="1"/>
</dbReference>
<dbReference type="SUPFAM" id="SSF56112">
    <property type="entry name" value="Protein kinase-like (PK-like)"/>
    <property type="match status" value="1"/>
</dbReference>
<protein>
    <recommendedName>
        <fullName evidence="3">Protein kinase domain-containing protein</fullName>
    </recommendedName>
</protein>
<dbReference type="AlphaFoldDB" id="A0A1C7MN17"/>
<dbReference type="Proteomes" id="UP000092993">
    <property type="component" value="Unassembled WGS sequence"/>
</dbReference>
<organism evidence="1 2">
    <name type="scientific">Grifola frondosa</name>
    <name type="common">Maitake</name>
    <name type="synonym">Polyporus frondosus</name>
    <dbReference type="NCBI Taxonomy" id="5627"/>
    <lineage>
        <taxon>Eukaryota</taxon>
        <taxon>Fungi</taxon>
        <taxon>Dikarya</taxon>
        <taxon>Basidiomycota</taxon>
        <taxon>Agaricomycotina</taxon>
        <taxon>Agaricomycetes</taxon>
        <taxon>Polyporales</taxon>
        <taxon>Grifolaceae</taxon>
        <taxon>Grifola</taxon>
    </lineage>
</organism>
<sequence length="257" mass="29729">MDTSTKEISTDLLPDLPNRKDFDAQWYLTDAHHAFDAQRFWTAYRPWLMKCGYTLFDLGSVWENGAPFWIPPSTAVSASVPYALYHRDEDAPPATWHIMSVQARFAYGQDSQGRNIAIKVIKSESEEEHIYNHLLKCPELFCTETFPNVLPPLHVLRISHQLSFVIMPIRPEIVDFITDLLRGLMFLHEQRIAHRDIADCNIMVNYVSAIPFKKYDALGPLLKRHRSSSQARYCLFDYNLSIQFPLGMPIETIARLQ</sequence>
<dbReference type="InterPro" id="IPR011009">
    <property type="entry name" value="Kinase-like_dom_sf"/>
</dbReference>
<comment type="caution">
    <text evidence="1">The sequence shown here is derived from an EMBL/GenBank/DDBJ whole genome shotgun (WGS) entry which is preliminary data.</text>
</comment>
<dbReference type="OrthoDB" id="2722301at2759"/>
<gene>
    <name evidence="1" type="ORF">A0H81_03786</name>
</gene>